<dbReference type="RefSeq" id="WP_118191705.1">
    <property type="nucleotide sequence ID" value="NZ_QSFW01000035.1"/>
</dbReference>
<evidence type="ECO:0000313" key="1">
    <source>
        <dbReference type="EMBL" id="RHA83124.1"/>
    </source>
</evidence>
<comment type="caution">
    <text evidence="1">The sequence shown here is derived from an EMBL/GenBank/DDBJ whole genome shotgun (WGS) entry which is preliminary data.</text>
</comment>
<accession>A0AA92V028</accession>
<name>A0AA92V028_9BACT</name>
<proteinExistence type="predicted"/>
<dbReference type="EMBL" id="QSFW01000035">
    <property type="protein sequence ID" value="RHA83124.1"/>
    <property type="molecule type" value="Genomic_DNA"/>
</dbReference>
<sequence length="105" mass="11986">MKENEIKGKELFELSLTFTEGDEDKQFSVTMKAKKDGKETSLDLFDSDFIEMSYNGVKMVFSQITYLYVKNLHDTGRISDEEYNTIMAHAGQQPQSKADNEEEAG</sequence>
<protein>
    <submittedName>
        <fullName evidence="1">Uncharacterized protein</fullName>
    </submittedName>
</protein>
<reference evidence="1 2" key="1">
    <citation type="submission" date="2018-08" db="EMBL/GenBank/DDBJ databases">
        <title>A genome reference for cultivated species of the human gut microbiota.</title>
        <authorList>
            <person name="Zou Y."/>
            <person name="Xue W."/>
            <person name="Luo G."/>
        </authorList>
    </citation>
    <scope>NUCLEOTIDE SEQUENCE [LARGE SCALE GENOMIC DNA]</scope>
    <source>
        <strain evidence="1 2">AM42-23AC</strain>
    </source>
</reference>
<dbReference type="AlphaFoldDB" id="A0AA92V028"/>
<evidence type="ECO:0000313" key="2">
    <source>
        <dbReference type="Proteomes" id="UP000284990"/>
    </source>
</evidence>
<gene>
    <name evidence="1" type="ORF">DW916_13470</name>
</gene>
<organism evidence="1 2">
    <name type="scientific">Segatella copri</name>
    <dbReference type="NCBI Taxonomy" id="165179"/>
    <lineage>
        <taxon>Bacteria</taxon>
        <taxon>Pseudomonadati</taxon>
        <taxon>Bacteroidota</taxon>
        <taxon>Bacteroidia</taxon>
        <taxon>Bacteroidales</taxon>
        <taxon>Prevotellaceae</taxon>
        <taxon>Segatella</taxon>
    </lineage>
</organism>
<dbReference type="Proteomes" id="UP000284990">
    <property type="component" value="Unassembled WGS sequence"/>
</dbReference>